<dbReference type="InterPro" id="IPR016163">
    <property type="entry name" value="Ald_DH_C"/>
</dbReference>
<organism evidence="5 6">
    <name type="scientific">Formicincola oecophyllae</name>
    <dbReference type="NCBI Taxonomy" id="2558361"/>
    <lineage>
        <taxon>Bacteria</taxon>
        <taxon>Pseudomonadati</taxon>
        <taxon>Pseudomonadota</taxon>
        <taxon>Alphaproteobacteria</taxon>
        <taxon>Acetobacterales</taxon>
        <taxon>Acetobacteraceae</taxon>
        <taxon>Formicincola</taxon>
    </lineage>
</organism>
<reference evidence="5 6" key="1">
    <citation type="submission" date="2019-03" db="EMBL/GenBank/DDBJ databases">
        <title>The complete genome sequence of Swingsia_sp. F3b2 LMG30590(T).</title>
        <authorList>
            <person name="Chua K.-O."/>
            <person name="Chan K.-G."/>
            <person name="See-Too W.-S."/>
        </authorList>
    </citation>
    <scope>NUCLEOTIDE SEQUENCE [LARGE SCALE GENOMIC DNA]</scope>
    <source>
        <strain evidence="5 6">F3b2</strain>
    </source>
</reference>
<evidence type="ECO:0000313" key="6">
    <source>
        <dbReference type="Proteomes" id="UP000318709"/>
    </source>
</evidence>
<dbReference type="FunFam" id="3.40.605.10:FF:000012">
    <property type="entry name" value="NAD-dependent succinate-semialdehyde dehydrogenase"/>
    <property type="match status" value="1"/>
</dbReference>
<dbReference type="InterPro" id="IPR047110">
    <property type="entry name" value="GABD/Sad-like"/>
</dbReference>
<comment type="similarity">
    <text evidence="1">Belongs to the aldehyde dehydrogenase family.</text>
</comment>
<dbReference type="Gene3D" id="3.40.605.10">
    <property type="entry name" value="Aldehyde Dehydrogenase, Chain A, domain 1"/>
    <property type="match status" value="1"/>
</dbReference>
<dbReference type="InterPro" id="IPR016161">
    <property type="entry name" value="Ald_DH/histidinol_DH"/>
</dbReference>
<dbReference type="RefSeq" id="WP_141442964.1">
    <property type="nucleotide sequence ID" value="NZ_CP038231.1"/>
</dbReference>
<sequence length="465" mass="50403">MATVGYATVNPYTGETLKTFRDASGHDVQDMLAAGHQAWLGWRTTPVEQRAALMGRVAQVLRANAERYAALITLEMGKLIGEAKAEIALSADIFDYYAQNTAKLLAPEPLPTKDASTGKAELHFEPLGIVFAVEPWNFPFYQVARVVAPQLAAGNGVLLKHAQYVPQCAEAWVGIMKEAGVPDALFQNIFLRRHHVEEVIHDSRICGVALTGGERAGAAIGAMAGAALKKCTMELGGSDPFIVLDDADVEKAAQWAAYGRHWNAGQVCVSAKRMIVVESVYDRFLELYKQNVSKFVAGDPMNPATTLAPMVSQRAADHLKDQVDEAKLHGAKVESLGVNVPEKGAFFAPLLMTGLEDNEVRHWEFFGPVTQLFKAKDEADAVRIANDSPYGLGGCVFTQDVQRGRAVAAQVATGMMFINHPTMVRADLPFGGIKNSGFGRELIGLGLKEFVNHKLVDVVDINAPF</sequence>
<keyword evidence="2" id="KW-0521">NADP</keyword>
<name>A0A4Y6U7C8_9PROT</name>
<accession>A0A4Y6U7C8</accession>
<evidence type="ECO:0000256" key="3">
    <source>
        <dbReference type="ARBA" id="ARBA00023002"/>
    </source>
</evidence>
<evidence type="ECO:0000313" key="5">
    <source>
        <dbReference type="EMBL" id="QDH13303.1"/>
    </source>
</evidence>
<dbReference type="AlphaFoldDB" id="A0A4Y6U7C8"/>
<dbReference type="Pfam" id="PF00171">
    <property type="entry name" value="Aldedh"/>
    <property type="match status" value="1"/>
</dbReference>
<dbReference type="InterPro" id="IPR015590">
    <property type="entry name" value="Aldehyde_DH_dom"/>
</dbReference>
<dbReference type="CDD" id="cd07100">
    <property type="entry name" value="ALDH_SSADH1_GabD1"/>
    <property type="match status" value="1"/>
</dbReference>
<dbReference type="OrthoDB" id="9812625at2"/>
<dbReference type="SUPFAM" id="SSF53720">
    <property type="entry name" value="ALDH-like"/>
    <property type="match status" value="1"/>
</dbReference>
<dbReference type="EMBL" id="CP038231">
    <property type="protein sequence ID" value="QDH13303.1"/>
    <property type="molecule type" value="Genomic_DNA"/>
</dbReference>
<dbReference type="KEGG" id="swf:E3E12_02770"/>
<dbReference type="InterPro" id="IPR044148">
    <property type="entry name" value="ALDH_GabD1-like"/>
</dbReference>
<protein>
    <submittedName>
        <fullName evidence="5">NAD-dependent succinate-semialdehyde dehydrogenase</fullName>
    </submittedName>
</protein>
<evidence type="ECO:0000256" key="2">
    <source>
        <dbReference type="ARBA" id="ARBA00022857"/>
    </source>
</evidence>
<dbReference type="GO" id="GO:0004030">
    <property type="term" value="F:aldehyde dehydrogenase [NAD(P)+] activity"/>
    <property type="evidence" value="ECO:0007669"/>
    <property type="project" value="InterPro"/>
</dbReference>
<dbReference type="PANTHER" id="PTHR43217:SF2">
    <property type="entry name" value="SUCCINATE-SEMIALDEHYDE DEHYDROGENASE [NADP(+)]"/>
    <property type="match status" value="1"/>
</dbReference>
<keyword evidence="6" id="KW-1185">Reference proteome</keyword>
<evidence type="ECO:0000256" key="1">
    <source>
        <dbReference type="ARBA" id="ARBA00009986"/>
    </source>
</evidence>
<feature type="domain" description="Aldehyde dehydrogenase" evidence="4">
    <location>
        <begin position="6"/>
        <end position="456"/>
    </location>
</feature>
<evidence type="ECO:0000259" key="4">
    <source>
        <dbReference type="Pfam" id="PF00171"/>
    </source>
</evidence>
<dbReference type="PANTHER" id="PTHR43217">
    <property type="entry name" value="SUCCINATE SEMIALDEHYDE DEHYDROGENASE [NAD(P)+] SAD"/>
    <property type="match status" value="1"/>
</dbReference>
<proteinExistence type="inferred from homology"/>
<dbReference type="InterPro" id="IPR016162">
    <property type="entry name" value="Ald_DH_N"/>
</dbReference>
<gene>
    <name evidence="5" type="ORF">E3E12_02770</name>
</gene>
<dbReference type="GO" id="GO:0004777">
    <property type="term" value="F:succinate-semialdehyde dehydrogenase (NAD+) activity"/>
    <property type="evidence" value="ECO:0007669"/>
    <property type="project" value="TreeGrafter"/>
</dbReference>
<keyword evidence="3" id="KW-0560">Oxidoreductase</keyword>
<dbReference type="FunFam" id="3.40.309.10:FF:000009">
    <property type="entry name" value="Aldehyde dehydrogenase A"/>
    <property type="match status" value="1"/>
</dbReference>
<dbReference type="Gene3D" id="3.40.309.10">
    <property type="entry name" value="Aldehyde Dehydrogenase, Chain A, domain 2"/>
    <property type="match status" value="1"/>
</dbReference>
<dbReference type="Proteomes" id="UP000318709">
    <property type="component" value="Chromosome"/>
</dbReference>